<organism evidence="1 2">
    <name type="scientific">Streptomyces guryensis</name>
    <dbReference type="NCBI Taxonomy" id="2886947"/>
    <lineage>
        <taxon>Bacteria</taxon>
        <taxon>Bacillati</taxon>
        <taxon>Actinomycetota</taxon>
        <taxon>Actinomycetes</taxon>
        <taxon>Kitasatosporales</taxon>
        <taxon>Streptomycetaceae</taxon>
        <taxon>Streptomyces</taxon>
    </lineage>
</organism>
<reference evidence="1" key="1">
    <citation type="submission" date="2021-12" db="EMBL/GenBank/DDBJ databases">
        <authorList>
            <person name="Lee J.-H."/>
            <person name="Kim S.-B."/>
        </authorList>
    </citation>
    <scope>NUCLEOTIDE SEQUENCE</scope>
    <source>
        <strain evidence="1">NR30</strain>
    </source>
</reference>
<gene>
    <name evidence="1" type="ORF">LJ657_14360</name>
</gene>
<keyword evidence="2" id="KW-1185">Reference proteome</keyword>
<name>A0A9Q3ZA01_9ACTN</name>
<dbReference type="Proteomes" id="UP001108029">
    <property type="component" value="Unassembled WGS sequence"/>
</dbReference>
<evidence type="ECO:0000313" key="2">
    <source>
        <dbReference type="Proteomes" id="UP001108029"/>
    </source>
</evidence>
<evidence type="ECO:0000313" key="1">
    <source>
        <dbReference type="EMBL" id="MCD9874845.1"/>
    </source>
</evidence>
<dbReference type="RefSeq" id="WP_232648973.1">
    <property type="nucleotide sequence ID" value="NZ_JAJSBI010000006.1"/>
</dbReference>
<protein>
    <submittedName>
        <fullName evidence="1">Uncharacterized protein</fullName>
    </submittedName>
</protein>
<accession>A0A9Q3ZA01</accession>
<sequence length="150" mass="16248">MSTEVSGTIECRPLARIWGEDDEDAVWHAAIDLFLLNAGNAYDALACLFGVRNSFGFQPLAEGRGLPEDASDGLRAAFNAWGGPQDAHGTTWISWAELAAANWDEPDGSGALSRSKVAGPGTHWAPVWDVMRTLAELHGPEQVRLVVWFD</sequence>
<dbReference type="EMBL" id="JAJSBI010000006">
    <property type="protein sequence ID" value="MCD9874845.1"/>
    <property type="molecule type" value="Genomic_DNA"/>
</dbReference>
<dbReference type="AlphaFoldDB" id="A0A9Q3ZA01"/>
<comment type="caution">
    <text evidence="1">The sequence shown here is derived from an EMBL/GenBank/DDBJ whole genome shotgun (WGS) entry which is preliminary data.</text>
</comment>
<proteinExistence type="predicted"/>